<proteinExistence type="predicted"/>
<feature type="transmembrane region" description="Helical" evidence="1">
    <location>
        <begin position="91"/>
        <end position="111"/>
    </location>
</feature>
<evidence type="ECO:0000313" key="2">
    <source>
        <dbReference type="EMBL" id="AEW04003.1"/>
    </source>
</evidence>
<organism evidence="2 3">
    <name type="scientific">Sulfobacillus acidophilus (strain ATCC 700253 / DSM 10332 / NAL)</name>
    <dbReference type="NCBI Taxonomy" id="679936"/>
    <lineage>
        <taxon>Bacteria</taxon>
        <taxon>Bacillati</taxon>
        <taxon>Bacillota</taxon>
        <taxon>Clostridia</taxon>
        <taxon>Eubacteriales</taxon>
        <taxon>Clostridiales Family XVII. Incertae Sedis</taxon>
        <taxon>Sulfobacillus</taxon>
    </lineage>
</organism>
<keyword evidence="3" id="KW-1185">Reference proteome</keyword>
<protein>
    <submittedName>
        <fullName evidence="2">Uncharacterized protein</fullName>
    </submittedName>
</protein>
<dbReference type="AlphaFoldDB" id="G8TYN8"/>
<dbReference type="HOGENOM" id="CLU_2107719_0_0_9"/>
<reference evidence="3" key="1">
    <citation type="submission" date="2011-12" db="EMBL/GenBank/DDBJ databases">
        <title>The complete genome of chromosome of Sulfobacillus acidophilus DSM 10332.</title>
        <authorList>
            <person name="Lucas S."/>
            <person name="Han J."/>
            <person name="Lapidus A."/>
            <person name="Bruce D."/>
            <person name="Goodwin L."/>
            <person name="Pitluck S."/>
            <person name="Peters L."/>
            <person name="Kyrpides N."/>
            <person name="Mavromatis K."/>
            <person name="Ivanova N."/>
            <person name="Mikhailova N."/>
            <person name="Chertkov O."/>
            <person name="Saunders E."/>
            <person name="Detter J.C."/>
            <person name="Tapia R."/>
            <person name="Han C."/>
            <person name="Land M."/>
            <person name="Hauser L."/>
            <person name="Markowitz V."/>
            <person name="Cheng J.-F."/>
            <person name="Hugenholtz P."/>
            <person name="Woyke T."/>
            <person name="Wu D."/>
            <person name="Pukall R."/>
            <person name="Gehrich-Schroeter G."/>
            <person name="Schneider S."/>
            <person name="Klenk H.-P."/>
            <person name="Eisen J.A."/>
        </authorList>
    </citation>
    <scope>NUCLEOTIDE SEQUENCE [LARGE SCALE GENOMIC DNA]</scope>
    <source>
        <strain evidence="3">ATCC 700253 / DSM 10332 / NAL</strain>
    </source>
</reference>
<keyword evidence="1" id="KW-0812">Transmembrane</keyword>
<dbReference type="KEGG" id="sap:Sulac_0445"/>
<keyword evidence="1" id="KW-0472">Membrane</keyword>
<dbReference type="EMBL" id="CP003179">
    <property type="protein sequence ID" value="AEW04003.1"/>
    <property type="molecule type" value="Genomic_DNA"/>
</dbReference>
<reference evidence="2 3" key="2">
    <citation type="journal article" date="2012" name="Stand. Genomic Sci.">
        <title>Complete genome sequence of the moderately thermophilic mineral-sulfide-oxidizing firmicute Sulfobacillus acidophilus type strain (NAL(T)).</title>
        <authorList>
            <person name="Anderson I."/>
            <person name="Chertkov O."/>
            <person name="Chen A."/>
            <person name="Saunders E."/>
            <person name="Lapidus A."/>
            <person name="Nolan M."/>
            <person name="Lucas S."/>
            <person name="Hammon N."/>
            <person name="Deshpande S."/>
            <person name="Cheng J.F."/>
            <person name="Han C."/>
            <person name="Tapia R."/>
            <person name="Goodwin L.A."/>
            <person name="Pitluck S."/>
            <person name="Liolios K."/>
            <person name="Pagani I."/>
            <person name="Ivanova N."/>
            <person name="Mikhailova N."/>
            <person name="Pati A."/>
            <person name="Palaniappan K."/>
            <person name="Land M."/>
            <person name="Pan C."/>
            <person name="Rohde M."/>
            <person name="Pukall R."/>
            <person name="Goker M."/>
            <person name="Detter J.C."/>
            <person name="Woyke T."/>
            <person name="Bristow J."/>
            <person name="Eisen J.A."/>
            <person name="Markowitz V."/>
            <person name="Hugenholtz P."/>
            <person name="Kyrpides N.C."/>
            <person name="Klenk H.P."/>
            <person name="Mavromatis K."/>
        </authorList>
    </citation>
    <scope>NUCLEOTIDE SEQUENCE [LARGE SCALE GENOMIC DNA]</scope>
    <source>
        <strain evidence="3">ATCC 700253 / DSM 10332 / NAL</strain>
    </source>
</reference>
<keyword evidence="1" id="KW-1133">Transmembrane helix</keyword>
<evidence type="ECO:0000256" key="1">
    <source>
        <dbReference type="SAM" id="Phobius"/>
    </source>
</evidence>
<accession>G8TYN8</accession>
<dbReference type="Proteomes" id="UP000005439">
    <property type="component" value="Chromosome"/>
</dbReference>
<feature type="transmembrane region" description="Helical" evidence="1">
    <location>
        <begin position="6"/>
        <end position="23"/>
    </location>
</feature>
<evidence type="ECO:0000313" key="3">
    <source>
        <dbReference type="Proteomes" id="UP000005439"/>
    </source>
</evidence>
<sequence length="115" mass="12479">MLMIAVVCIIIGLVNVLLIFATSPTKSRFSRASHGLIAFSSTILGVIFLTDVINGFSLNWFQDSSIITAATPFIFAIGFESRRGKLTPSIFKIMWAMSLIGAIVGMLTGILRQPI</sequence>
<gene>
    <name evidence="2" type="ordered locus">Sulac_0445</name>
</gene>
<name>G8TYN8_SULAD</name>
<feature type="transmembrane region" description="Helical" evidence="1">
    <location>
        <begin position="35"/>
        <end position="54"/>
    </location>
</feature>